<evidence type="ECO:0000313" key="2">
    <source>
        <dbReference type="Proteomes" id="UP000288168"/>
    </source>
</evidence>
<sequence>MNWAVVGGSETLARLLFQRESDLLSSDITFLAGGSRNHKINFTSMRIEVGKVSLGAALAVKAGLSFTKALSRPVRPNASDDVVKFLMEHIATESIDVKRPGD</sequence>
<gene>
    <name evidence="1" type="ORF">CEP54_009912</name>
</gene>
<protein>
    <submittedName>
        <fullName evidence="1">Uncharacterized protein</fullName>
    </submittedName>
</protein>
<dbReference type="AlphaFoldDB" id="A0A428PMS2"/>
<comment type="caution">
    <text evidence="1">The sequence shown here is derived from an EMBL/GenBank/DDBJ whole genome shotgun (WGS) entry which is preliminary data.</text>
</comment>
<name>A0A428PMS2_9HYPO</name>
<dbReference type="EMBL" id="NKCI01000112">
    <property type="protein sequence ID" value="RSL54317.1"/>
    <property type="molecule type" value="Genomic_DNA"/>
</dbReference>
<accession>A0A428PMS2</accession>
<dbReference type="Proteomes" id="UP000288168">
    <property type="component" value="Unassembled WGS sequence"/>
</dbReference>
<organism evidence="1 2">
    <name type="scientific">Fusarium duplospermum</name>
    <dbReference type="NCBI Taxonomy" id="1325734"/>
    <lineage>
        <taxon>Eukaryota</taxon>
        <taxon>Fungi</taxon>
        <taxon>Dikarya</taxon>
        <taxon>Ascomycota</taxon>
        <taxon>Pezizomycotina</taxon>
        <taxon>Sordariomycetes</taxon>
        <taxon>Hypocreomycetidae</taxon>
        <taxon>Hypocreales</taxon>
        <taxon>Nectriaceae</taxon>
        <taxon>Fusarium</taxon>
        <taxon>Fusarium solani species complex</taxon>
    </lineage>
</organism>
<keyword evidence="2" id="KW-1185">Reference proteome</keyword>
<dbReference type="OrthoDB" id="195446at2759"/>
<reference evidence="1 2" key="1">
    <citation type="submission" date="2017-06" db="EMBL/GenBank/DDBJ databases">
        <title>Comparative genomic analysis of Ambrosia Fusariam Clade fungi.</title>
        <authorList>
            <person name="Stajich J.E."/>
            <person name="Carrillo J."/>
            <person name="Kijimoto T."/>
            <person name="Eskalen A."/>
            <person name="O'Donnell K."/>
            <person name="Kasson M."/>
        </authorList>
    </citation>
    <scope>NUCLEOTIDE SEQUENCE [LARGE SCALE GENOMIC DNA]</scope>
    <source>
        <strain evidence="1 2">NRRL62584</strain>
    </source>
</reference>
<proteinExistence type="predicted"/>
<evidence type="ECO:0000313" key="1">
    <source>
        <dbReference type="EMBL" id="RSL54317.1"/>
    </source>
</evidence>